<organism evidence="3 4">
    <name type="scientific">Mycena indigotica</name>
    <dbReference type="NCBI Taxonomy" id="2126181"/>
    <lineage>
        <taxon>Eukaryota</taxon>
        <taxon>Fungi</taxon>
        <taxon>Dikarya</taxon>
        <taxon>Basidiomycota</taxon>
        <taxon>Agaricomycotina</taxon>
        <taxon>Agaricomycetes</taxon>
        <taxon>Agaricomycetidae</taxon>
        <taxon>Agaricales</taxon>
        <taxon>Marasmiineae</taxon>
        <taxon>Mycenaceae</taxon>
        <taxon>Mycena</taxon>
    </lineage>
</organism>
<feature type="domain" description="NADH:flavin oxidoreductase/NADH oxidase N-terminal" evidence="2">
    <location>
        <begin position="138"/>
        <end position="331"/>
    </location>
</feature>
<dbReference type="Gene3D" id="3.20.20.70">
    <property type="entry name" value="Aldolase class I"/>
    <property type="match status" value="1"/>
</dbReference>
<dbReference type="Proteomes" id="UP000636479">
    <property type="component" value="Unassembled WGS sequence"/>
</dbReference>
<comment type="caution">
    <text evidence="3">The sequence shown here is derived from an EMBL/GenBank/DDBJ whole genome shotgun (WGS) entry which is preliminary data.</text>
</comment>
<evidence type="ECO:0000256" key="1">
    <source>
        <dbReference type="SAM" id="MobiDB-lite"/>
    </source>
</evidence>
<protein>
    <submittedName>
        <fullName evidence="3">Oxidored-FMN domain-containing protein</fullName>
    </submittedName>
</protein>
<dbReference type="PANTHER" id="PTHR22893:SF91">
    <property type="entry name" value="NADPH DEHYDROGENASE 2-RELATED"/>
    <property type="match status" value="1"/>
</dbReference>
<dbReference type="InterPro" id="IPR013785">
    <property type="entry name" value="Aldolase_TIM"/>
</dbReference>
<feature type="region of interest" description="Disordered" evidence="1">
    <location>
        <begin position="80"/>
        <end position="100"/>
    </location>
</feature>
<dbReference type="GO" id="GO:0016491">
    <property type="term" value="F:oxidoreductase activity"/>
    <property type="evidence" value="ECO:0007669"/>
    <property type="project" value="InterPro"/>
</dbReference>
<dbReference type="OrthoDB" id="276546at2759"/>
<dbReference type="EMBL" id="JACAZF010000007">
    <property type="protein sequence ID" value="KAF7298568.1"/>
    <property type="molecule type" value="Genomic_DNA"/>
</dbReference>
<dbReference type="InterPro" id="IPR045247">
    <property type="entry name" value="Oye-like"/>
</dbReference>
<dbReference type="InterPro" id="IPR001155">
    <property type="entry name" value="OxRdtase_FMN_N"/>
</dbReference>
<gene>
    <name evidence="3" type="ORF">MIND_00803500</name>
</gene>
<evidence type="ECO:0000313" key="3">
    <source>
        <dbReference type="EMBL" id="KAF7298568.1"/>
    </source>
</evidence>
<evidence type="ECO:0000313" key="4">
    <source>
        <dbReference type="Proteomes" id="UP000636479"/>
    </source>
</evidence>
<dbReference type="PANTHER" id="PTHR22893">
    <property type="entry name" value="NADH OXIDOREDUCTASE-RELATED"/>
    <property type="match status" value="1"/>
</dbReference>
<accession>A0A8H6SGK8</accession>
<dbReference type="GeneID" id="59347230"/>
<dbReference type="GO" id="GO:0010181">
    <property type="term" value="F:FMN binding"/>
    <property type="evidence" value="ECO:0007669"/>
    <property type="project" value="InterPro"/>
</dbReference>
<dbReference type="RefSeq" id="XP_037217956.1">
    <property type="nucleotide sequence ID" value="XM_037364714.1"/>
</dbReference>
<sequence length="359" mass="38964">MAQANILFTSLRLGSTTIPNRIGMSAMTRNRAAKGSIPTELMQEYYVQRATSGVGFIVSEQVAISSQGSQWEDLPGMWTDEQLGHSGRTSHPDAALQKASGEPVYGPSAIAARGGKFRFLPGEPGYVVPTPIPNPRTIIAQYKHAALNAKRAGFDGVELHAASGLLISQFLDSKANQRTDEWGGSPVNRVRFALETLDALREVWGKDVSLKISPANGTNDVGMPLEETIATFGYLLKEVDTRGLAYVSIVRYNAQKDAVYDGKPRGTPHDVLATYAPFLSNTNLFANGGVTPTEAVSLLSATEPRVDGVFFGAPFIAHPDLPQRISQGKPLDNALKFAYLYDKLEEDWTVGYTDYPRAI</sequence>
<dbReference type="AlphaFoldDB" id="A0A8H6SGK8"/>
<reference evidence="3" key="1">
    <citation type="submission" date="2020-05" db="EMBL/GenBank/DDBJ databases">
        <title>Mycena genomes resolve the evolution of fungal bioluminescence.</title>
        <authorList>
            <person name="Tsai I.J."/>
        </authorList>
    </citation>
    <scope>NUCLEOTIDE SEQUENCE</scope>
    <source>
        <strain evidence="3">171206Taipei</strain>
    </source>
</reference>
<name>A0A8H6SGK8_9AGAR</name>
<dbReference type="SUPFAM" id="SSF51395">
    <property type="entry name" value="FMN-linked oxidoreductases"/>
    <property type="match status" value="1"/>
</dbReference>
<feature type="domain" description="NADH:flavin oxidoreductase/NADH oxidase N-terminal" evidence="2">
    <location>
        <begin position="7"/>
        <end position="84"/>
    </location>
</feature>
<dbReference type="Pfam" id="PF00724">
    <property type="entry name" value="Oxidored_FMN"/>
    <property type="match status" value="2"/>
</dbReference>
<keyword evidence="4" id="KW-1185">Reference proteome</keyword>
<proteinExistence type="predicted"/>
<evidence type="ECO:0000259" key="2">
    <source>
        <dbReference type="Pfam" id="PF00724"/>
    </source>
</evidence>